<evidence type="ECO:0000313" key="12">
    <source>
        <dbReference type="EMBL" id="QEL65127.1"/>
    </source>
</evidence>
<dbReference type="GO" id="GO:0009254">
    <property type="term" value="P:peptidoglycan turnover"/>
    <property type="evidence" value="ECO:0007669"/>
    <property type="project" value="UniProtKB-UniRule"/>
</dbReference>
<feature type="site" description="Important for catalytic activity" evidence="10">
    <location>
        <position position="189"/>
    </location>
</feature>
<accession>A0A5C1EAD3</accession>
<feature type="binding site" evidence="10">
    <location>
        <position position="81"/>
    </location>
    <ligand>
        <name>substrate</name>
    </ligand>
</feature>
<feature type="active site" description="Proton donor/acceptor" evidence="10">
    <location>
        <position position="191"/>
    </location>
</feature>
<name>A0A5C1EAD3_9RHOO</name>
<dbReference type="InterPro" id="IPR022956">
    <property type="entry name" value="Beta_hexosaminidase_bac"/>
</dbReference>
<dbReference type="InterPro" id="IPR050226">
    <property type="entry name" value="NagZ_Beta-hexosaminidase"/>
</dbReference>
<comment type="subcellular location">
    <subcellularLocation>
        <location evidence="10">Cytoplasm</location>
    </subcellularLocation>
</comment>
<comment type="catalytic activity">
    <reaction evidence="1 10">
        <text>Hydrolysis of terminal non-reducing N-acetyl-D-hexosamine residues in N-acetyl-beta-D-hexosaminides.</text>
        <dbReference type="EC" id="3.2.1.52"/>
    </reaction>
</comment>
<reference evidence="12 13" key="1">
    <citation type="submission" date="2017-07" db="EMBL/GenBank/DDBJ databases">
        <title>Complete genome sequence of Oryzomicrobium terrae TPP412.</title>
        <authorList>
            <person name="Chiu L.-W."/>
            <person name="Lo K.-J."/>
            <person name="Tsai Y.-M."/>
            <person name="Lin S.-S."/>
            <person name="Kuo C.-H."/>
            <person name="Liu C.-T."/>
        </authorList>
    </citation>
    <scope>NUCLEOTIDE SEQUENCE [LARGE SCALE GENOMIC DNA]</scope>
    <source>
        <strain evidence="12 13">TPP412</strain>
    </source>
</reference>
<evidence type="ECO:0000256" key="10">
    <source>
        <dbReference type="HAMAP-Rule" id="MF_00364"/>
    </source>
</evidence>
<keyword evidence="3 10" id="KW-0132">Cell division</keyword>
<gene>
    <name evidence="10 12" type="primary">nagZ</name>
    <name evidence="12" type="ORF">OTERR_16510</name>
</gene>
<dbReference type="GO" id="GO:0005737">
    <property type="term" value="C:cytoplasm"/>
    <property type="evidence" value="ECO:0007669"/>
    <property type="project" value="UniProtKB-SubCell"/>
</dbReference>
<dbReference type="GO" id="GO:0009252">
    <property type="term" value="P:peptidoglycan biosynthetic process"/>
    <property type="evidence" value="ECO:0007669"/>
    <property type="project" value="UniProtKB-KW"/>
</dbReference>
<dbReference type="GO" id="GO:0008360">
    <property type="term" value="P:regulation of cell shape"/>
    <property type="evidence" value="ECO:0007669"/>
    <property type="project" value="UniProtKB-KW"/>
</dbReference>
<evidence type="ECO:0000256" key="5">
    <source>
        <dbReference type="ARBA" id="ARBA00022960"/>
    </source>
</evidence>
<dbReference type="AlphaFoldDB" id="A0A5C1EAD3"/>
<evidence type="ECO:0000256" key="6">
    <source>
        <dbReference type="ARBA" id="ARBA00022984"/>
    </source>
</evidence>
<evidence type="ECO:0000256" key="8">
    <source>
        <dbReference type="ARBA" id="ARBA00023306"/>
    </source>
</evidence>
<dbReference type="Pfam" id="PF00933">
    <property type="entry name" value="Glyco_hydro_3"/>
    <property type="match status" value="1"/>
</dbReference>
<dbReference type="HAMAP" id="MF_00364">
    <property type="entry name" value="NagZ"/>
    <property type="match status" value="1"/>
</dbReference>
<evidence type="ECO:0000256" key="3">
    <source>
        <dbReference type="ARBA" id="ARBA00022618"/>
    </source>
</evidence>
<evidence type="ECO:0000259" key="11">
    <source>
        <dbReference type="Pfam" id="PF00933"/>
    </source>
</evidence>
<dbReference type="RefSeq" id="WP_149425464.1">
    <property type="nucleotide sequence ID" value="NZ_CP022579.1"/>
</dbReference>
<protein>
    <recommendedName>
        <fullName evidence="10">Beta-hexosaminidase</fullName>
        <ecNumber evidence="10">3.2.1.52</ecNumber>
    </recommendedName>
    <alternativeName>
        <fullName evidence="10">Beta-N-acetylhexosaminidase</fullName>
    </alternativeName>
    <alternativeName>
        <fullName evidence="10">N-acetyl-beta-glucosaminidase</fullName>
    </alternativeName>
</protein>
<evidence type="ECO:0000256" key="7">
    <source>
        <dbReference type="ARBA" id="ARBA00023295"/>
    </source>
</evidence>
<keyword evidence="2 10" id="KW-0963">Cytoplasm</keyword>
<evidence type="ECO:0000256" key="1">
    <source>
        <dbReference type="ARBA" id="ARBA00001231"/>
    </source>
</evidence>
<dbReference type="GO" id="GO:0051301">
    <property type="term" value="P:cell division"/>
    <property type="evidence" value="ECO:0007669"/>
    <property type="project" value="UniProtKB-KW"/>
</dbReference>
<dbReference type="InterPro" id="IPR017853">
    <property type="entry name" value="GH"/>
</dbReference>
<dbReference type="PANTHER" id="PTHR30480:SF13">
    <property type="entry name" value="BETA-HEXOSAMINIDASE"/>
    <property type="match status" value="1"/>
</dbReference>
<sequence>MSTFQPSIPTSAPLGPVMIDVVGTRLSDDDRRRLAHPLVGGVILFTRNFRDVEQLCELTAAIRAVRPLPIAVDHEGGRVQRFRDGFTRLPAMARLGEAWGRDPHQARLDAEAVGYVLASELRACGVDFSFAPVLDLDWGRSGVVGERAFHRDPAVVAELAGALIAGLKAAGMAGGCGKHFPGHGWAEADSHVAMPRDERSLVEIMAADLAPYRTLDLAAVMPAHVVYPQVDDRPAGFSPVWHGLLRREFGQGGRGFNGIVFSDDLSMEGASVAGDVVARAEAAYGAGCDMLLVCNKPETVDDLLARWHPALRPESTARLSILWPHCAAPTWAGLVDDPVYQAARVRIDALAVHAPQPAAVRA</sequence>
<feature type="active site" description="Nucleophile" evidence="10">
    <location>
        <position position="263"/>
    </location>
</feature>
<dbReference type="Gene3D" id="3.20.20.300">
    <property type="entry name" value="Glycoside hydrolase, family 3, N-terminal domain"/>
    <property type="match status" value="1"/>
</dbReference>
<dbReference type="EC" id="3.2.1.52" evidence="10"/>
<comment type="function">
    <text evidence="10">Plays a role in peptidoglycan recycling by cleaving the terminal beta-1,4-linked N-acetylglucosamine (GlcNAc) from peptide-linked peptidoglycan fragments, giving rise to free GlcNAc, anhydro-N-acetylmuramic acid and anhydro-N-acetylmuramic acid-linked peptides.</text>
</comment>
<dbReference type="SUPFAM" id="SSF51445">
    <property type="entry name" value="(Trans)glycosidases"/>
    <property type="match status" value="1"/>
</dbReference>
<dbReference type="GO" id="GO:0004563">
    <property type="term" value="F:beta-N-acetylhexosaminidase activity"/>
    <property type="evidence" value="ECO:0007669"/>
    <property type="project" value="UniProtKB-UniRule"/>
</dbReference>
<keyword evidence="8 10" id="KW-0131">Cell cycle</keyword>
<dbReference type="UniPathway" id="UPA00544"/>
<dbReference type="KEGG" id="otr:OTERR_16510"/>
<evidence type="ECO:0000256" key="2">
    <source>
        <dbReference type="ARBA" id="ARBA00022490"/>
    </source>
</evidence>
<comment type="similarity">
    <text evidence="10">Belongs to the glycosyl hydrolase 3 family. NagZ subfamily.</text>
</comment>
<dbReference type="Proteomes" id="UP000323671">
    <property type="component" value="Chromosome"/>
</dbReference>
<keyword evidence="7 10" id="KW-0326">Glycosidase</keyword>
<dbReference type="NCBIfam" id="NF003740">
    <property type="entry name" value="PRK05337.1"/>
    <property type="match status" value="1"/>
</dbReference>
<keyword evidence="9 10" id="KW-0961">Cell wall biogenesis/degradation</keyword>
<evidence type="ECO:0000313" key="13">
    <source>
        <dbReference type="Proteomes" id="UP000323671"/>
    </source>
</evidence>
<comment type="pathway">
    <text evidence="10">Cell wall biogenesis; peptidoglycan recycling.</text>
</comment>
<dbReference type="GO" id="GO:0071555">
    <property type="term" value="P:cell wall organization"/>
    <property type="evidence" value="ECO:0007669"/>
    <property type="project" value="UniProtKB-KW"/>
</dbReference>
<keyword evidence="4 10" id="KW-0378">Hydrolase</keyword>
<feature type="domain" description="Glycoside hydrolase family 3 N-terminal" evidence="11">
    <location>
        <begin position="21"/>
        <end position="299"/>
    </location>
</feature>
<keyword evidence="5 10" id="KW-0133">Cell shape</keyword>
<dbReference type="GO" id="GO:0005975">
    <property type="term" value="P:carbohydrate metabolic process"/>
    <property type="evidence" value="ECO:0007669"/>
    <property type="project" value="InterPro"/>
</dbReference>
<dbReference type="PANTHER" id="PTHR30480">
    <property type="entry name" value="BETA-HEXOSAMINIDASE-RELATED"/>
    <property type="match status" value="1"/>
</dbReference>
<feature type="binding site" evidence="10">
    <location>
        <begin position="178"/>
        <end position="179"/>
    </location>
    <ligand>
        <name>substrate</name>
    </ligand>
</feature>
<dbReference type="InterPro" id="IPR036962">
    <property type="entry name" value="Glyco_hydro_3_N_sf"/>
</dbReference>
<keyword evidence="6 10" id="KW-0573">Peptidoglycan synthesis</keyword>
<dbReference type="InterPro" id="IPR001764">
    <property type="entry name" value="Glyco_hydro_3_N"/>
</dbReference>
<dbReference type="EMBL" id="CP022579">
    <property type="protein sequence ID" value="QEL65127.1"/>
    <property type="molecule type" value="Genomic_DNA"/>
</dbReference>
<keyword evidence="13" id="KW-1185">Reference proteome</keyword>
<feature type="binding site" evidence="10">
    <location>
        <position position="73"/>
    </location>
    <ligand>
        <name>substrate</name>
    </ligand>
</feature>
<organism evidence="12 13">
    <name type="scientific">Oryzomicrobium terrae</name>
    <dbReference type="NCBI Taxonomy" id="1735038"/>
    <lineage>
        <taxon>Bacteria</taxon>
        <taxon>Pseudomonadati</taxon>
        <taxon>Pseudomonadota</taxon>
        <taxon>Betaproteobacteria</taxon>
        <taxon>Rhodocyclales</taxon>
        <taxon>Rhodocyclaceae</taxon>
        <taxon>Oryzomicrobium</taxon>
    </lineage>
</organism>
<evidence type="ECO:0000256" key="4">
    <source>
        <dbReference type="ARBA" id="ARBA00022801"/>
    </source>
</evidence>
<feature type="binding site" evidence="10">
    <location>
        <position position="147"/>
    </location>
    <ligand>
        <name>substrate</name>
    </ligand>
</feature>
<evidence type="ECO:0000256" key="9">
    <source>
        <dbReference type="ARBA" id="ARBA00023316"/>
    </source>
</evidence>
<proteinExistence type="inferred from homology"/>